<reference evidence="1 2" key="1">
    <citation type="journal article" date="2022" name="DNA Res.">
        <title>Chromosomal-level genome assembly of the orchid tree Bauhinia variegata (Leguminosae; Cercidoideae) supports the allotetraploid origin hypothesis of Bauhinia.</title>
        <authorList>
            <person name="Zhong Y."/>
            <person name="Chen Y."/>
            <person name="Zheng D."/>
            <person name="Pang J."/>
            <person name="Liu Y."/>
            <person name="Luo S."/>
            <person name="Meng S."/>
            <person name="Qian L."/>
            <person name="Wei D."/>
            <person name="Dai S."/>
            <person name="Zhou R."/>
        </authorList>
    </citation>
    <scope>NUCLEOTIDE SEQUENCE [LARGE SCALE GENOMIC DNA]</scope>
    <source>
        <strain evidence="1">BV-YZ2020</strain>
    </source>
</reference>
<comment type="caution">
    <text evidence="1">The sequence shown here is derived from an EMBL/GenBank/DDBJ whole genome shotgun (WGS) entry which is preliminary data.</text>
</comment>
<organism evidence="1 2">
    <name type="scientific">Bauhinia variegata</name>
    <name type="common">Purple orchid tree</name>
    <name type="synonym">Phanera variegata</name>
    <dbReference type="NCBI Taxonomy" id="167791"/>
    <lineage>
        <taxon>Eukaryota</taxon>
        <taxon>Viridiplantae</taxon>
        <taxon>Streptophyta</taxon>
        <taxon>Embryophyta</taxon>
        <taxon>Tracheophyta</taxon>
        <taxon>Spermatophyta</taxon>
        <taxon>Magnoliopsida</taxon>
        <taxon>eudicotyledons</taxon>
        <taxon>Gunneridae</taxon>
        <taxon>Pentapetalae</taxon>
        <taxon>rosids</taxon>
        <taxon>fabids</taxon>
        <taxon>Fabales</taxon>
        <taxon>Fabaceae</taxon>
        <taxon>Cercidoideae</taxon>
        <taxon>Cercideae</taxon>
        <taxon>Bauhiniinae</taxon>
        <taxon>Bauhinia</taxon>
    </lineage>
</organism>
<protein>
    <submittedName>
        <fullName evidence="1">Uncharacterized protein</fullName>
    </submittedName>
</protein>
<gene>
    <name evidence="1" type="ORF">L6164_036691</name>
</gene>
<dbReference type="Proteomes" id="UP000828941">
    <property type="component" value="Chromosome 14"/>
</dbReference>
<proteinExistence type="predicted"/>
<keyword evidence="2" id="KW-1185">Reference proteome</keyword>
<accession>A0ACB9KI13</accession>
<evidence type="ECO:0000313" key="2">
    <source>
        <dbReference type="Proteomes" id="UP000828941"/>
    </source>
</evidence>
<dbReference type="EMBL" id="CM039439">
    <property type="protein sequence ID" value="KAI4296765.1"/>
    <property type="molecule type" value="Genomic_DNA"/>
</dbReference>
<sequence>MEKTESDTGNVSSAQAVLLGALAPGVNFRFHMDCIKVEFFTAGSVRRCYAGLSILSKRLIIDASCCIPCSNLCFPLLTA</sequence>
<evidence type="ECO:0000313" key="1">
    <source>
        <dbReference type="EMBL" id="KAI4296765.1"/>
    </source>
</evidence>
<name>A0ACB9KI13_BAUVA</name>